<accession>A0ABP1G469</accession>
<comment type="caution">
    <text evidence="1">The sequence shown here is derived from an EMBL/GenBank/DDBJ whole genome shotgun (WGS) entry which is preliminary data.</text>
</comment>
<evidence type="ECO:0000313" key="2">
    <source>
        <dbReference type="Proteomes" id="UP001497392"/>
    </source>
</evidence>
<evidence type="ECO:0000313" key="1">
    <source>
        <dbReference type="EMBL" id="CAL5226552.1"/>
    </source>
</evidence>
<protein>
    <submittedName>
        <fullName evidence="1">G9401 protein</fullName>
    </submittedName>
</protein>
<dbReference type="EMBL" id="CAXHTA020000016">
    <property type="protein sequence ID" value="CAL5226552.1"/>
    <property type="molecule type" value="Genomic_DNA"/>
</dbReference>
<reference evidence="1 2" key="1">
    <citation type="submission" date="2024-06" db="EMBL/GenBank/DDBJ databases">
        <authorList>
            <person name="Kraege A."/>
            <person name="Thomma B."/>
        </authorList>
    </citation>
    <scope>NUCLEOTIDE SEQUENCE [LARGE SCALE GENOMIC DNA]</scope>
</reference>
<organism evidence="1 2">
    <name type="scientific">Coccomyxa viridis</name>
    <dbReference type="NCBI Taxonomy" id="1274662"/>
    <lineage>
        <taxon>Eukaryota</taxon>
        <taxon>Viridiplantae</taxon>
        <taxon>Chlorophyta</taxon>
        <taxon>core chlorophytes</taxon>
        <taxon>Trebouxiophyceae</taxon>
        <taxon>Trebouxiophyceae incertae sedis</taxon>
        <taxon>Coccomyxaceae</taxon>
        <taxon>Coccomyxa</taxon>
    </lineage>
</organism>
<gene>
    <name evidence="1" type="primary">g9401</name>
    <name evidence="1" type="ORF">VP750_LOCUS8458</name>
</gene>
<dbReference type="Proteomes" id="UP001497392">
    <property type="component" value="Unassembled WGS sequence"/>
</dbReference>
<proteinExistence type="predicted"/>
<sequence>MRRYEHKMDSDDIVDRLRYVAGYFDIAGDVRIEKGTRLCVSIDRPLESRANLMRIKEMFGGLVLPATRGRCAWKVYDDDAKRFIRYVKPHTWIKKRQLEVAEGV</sequence>
<keyword evidence="2" id="KW-1185">Reference proteome</keyword>
<name>A0ABP1G469_9CHLO</name>